<evidence type="ECO:0000313" key="2">
    <source>
        <dbReference type="EMBL" id="SDP65471.1"/>
    </source>
</evidence>
<dbReference type="EMBL" id="FNIZ01000026">
    <property type="protein sequence ID" value="SDP65471.1"/>
    <property type="molecule type" value="Genomic_DNA"/>
</dbReference>
<dbReference type="Proteomes" id="UP000198860">
    <property type="component" value="Unassembled WGS sequence"/>
</dbReference>
<feature type="chain" id="PRO_5038937748" evidence="1">
    <location>
        <begin position="20"/>
        <end position="408"/>
    </location>
</feature>
<proteinExistence type="predicted"/>
<dbReference type="NCBIfam" id="NF008633">
    <property type="entry name" value="PRK11622.1"/>
    <property type="match status" value="1"/>
</dbReference>
<dbReference type="SUPFAM" id="SSF53850">
    <property type="entry name" value="Periplasmic binding protein-like II"/>
    <property type="match status" value="1"/>
</dbReference>
<dbReference type="InterPro" id="IPR006059">
    <property type="entry name" value="SBP"/>
</dbReference>
<dbReference type="RefSeq" id="WP_244157278.1">
    <property type="nucleotide sequence ID" value="NZ_FNIZ01000026.1"/>
</dbReference>
<accession>A0A1H0UH47</accession>
<dbReference type="Pfam" id="PF13416">
    <property type="entry name" value="SBP_bac_8"/>
    <property type="match status" value="1"/>
</dbReference>
<name>A0A1H0UH47_HALAD</name>
<keyword evidence="1" id="KW-0732">Signal</keyword>
<dbReference type="InterPro" id="IPR027020">
    <property type="entry name" value="YnjB"/>
</dbReference>
<dbReference type="PROSITE" id="PS51257">
    <property type="entry name" value="PROKAR_LIPOPROTEIN"/>
    <property type="match status" value="1"/>
</dbReference>
<dbReference type="Gene3D" id="3.40.190.10">
    <property type="entry name" value="Periplasmic binding protein-like II"/>
    <property type="match status" value="2"/>
</dbReference>
<protein>
    <submittedName>
        <fullName evidence="2">Putative spermidine/putrescine transport system substrate-binding protein</fullName>
    </submittedName>
</protein>
<gene>
    <name evidence="2" type="ORF">SAMN05421677_12618</name>
</gene>
<sequence>MKKFIPFFLLAILFLTACSETSTNNKDWTEASWEEIEAAAEGTEVRLYMWGGDEGINAYIDDYVAPQLDDQYGVSLKRVPLDTPEILQKLQTEKQANKQDGSIDVIWINGENFKNAKENELLMGSFTEVLPNFNDYYNTEDPAFQTDFGTKVEGMEAPWGKVQFVFHYDSEKITNPPATFEELQTWVAENPGKFTYPTAEEFTGNAFLRHVLYAQAEKPSDIYEQSLEENNITPTAERTWSYLNEMENDLWRSGEHYPNSLTELDRLYSQGEVWMTMGYNESRAESLIEEGVFPESTRSFVMEPGSIGNTHFLSIPFNSPNQPGALAAINFMLSPEAQLEKYKPDDWGENTPISFDQLPEDIKEEFKAVERGESVLSTEELEESFLPESEAAYVDWMKEQWFNEVVQK</sequence>
<dbReference type="PANTHER" id="PTHR42779:SF1">
    <property type="entry name" value="PROTEIN YNJB"/>
    <property type="match status" value="1"/>
</dbReference>
<feature type="signal peptide" evidence="1">
    <location>
        <begin position="1"/>
        <end position="19"/>
    </location>
</feature>
<dbReference type="PIRSF" id="PIRSF029172">
    <property type="entry name" value="UCP029172_ABC_sbc_YnjB"/>
    <property type="match status" value="1"/>
</dbReference>
<dbReference type="PANTHER" id="PTHR42779">
    <property type="entry name" value="PROTEIN YNJB"/>
    <property type="match status" value="1"/>
</dbReference>
<evidence type="ECO:0000256" key="1">
    <source>
        <dbReference type="SAM" id="SignalP"/>
    </source>
</evidence>
<organism evidence="2 3">
    <name type="scientific">Halobacillus aidingensis</name>
    <dbReference type="NCBI Taxonomy" id="240303"/>
    <lineage>
        <taxon>Bacteria</taxon>
        <taxon>Bacillati</taxon>
        <taxon>Bacillota</taxon>
        <taxon>Bacilli</taxon>
        <taxon>Bacillales</taxon>
        <taxon>Bacillaceae</taxon>
        <taxon>Halobacillus</taxon>
    </lineage>
</organism>
<dbReference type="AlphaFoldDB" id="A0A1H0UH47"/>
<keyword evidence="3" id="KW-1185">Reference proteome</keyword>
<evidence type="ECO:0000313" key="3">
    <source>
        <dbReference type="Proteomes" id="UP000198860"/>
    </source>
</evidence>
<dbReference type="STRING" id="240303.SAMN05421677_12618"/>
<reference evidence="3" key="1">
    <citation type="submission" date="2016-10" db="EMBL/GenBank/DDBJ databases">
        <authorList>
            <person name="Varghese N."/>
            <person name="Submissions S."/>
        </authorList>
    </citation>
    <scope>NUCLEOTIDE SEQUENCE [LARGE SCALE GENOMIC DNA]</scope>
    <source>
        <strain evidence="3">CGMCC 1.3703</strain>
    </source>
</reference>